<proteinExistence type="inferred from homology"/>
<dbReference type="PANTHER" id="PTHR13047">
    <property type="entry name" value="PRE-MRNA CLEAVAGE FACTOR IM, 25KD SUBUNIT"/>
    <property type="match status" value="1"/>
</dbReference>
<feature type="domain" description="Nudix hydrolase" evidence="9">
    <location>
        <begin position="94"/>
        <end position="230"/>
    </location>
</feature>
<dbReference type="CDD" id="cd18871">
    <property type="entry name" value="NUDIX_Cfim25_Nudt21"/>
    <property type="match status" value="1"/>
</dbReference>
<comment type="similarity">
    <text evidence="1 7">Belongs to the Nudix hydrolase family. CPSF5 subfamily.</text>
</comment>
<comment type="function">
    <text evidence="7">Component of the cleavage factor Im (CFIm) complex that functions as an activator of the pre-mRNA 3'-end cleavage and polyadenylation processing required for the maturation of pre-mRNA into functional mRNAs. CFIm contributes to the recruitment of multiprotein complexes on specific sequences on the pre-mRNA 3'-end, so called cleavage and polyadenylation signals (pA signals). Most pre-mRNAs contain multiple pA signals, resulting in alternative cleavage and polyadenylation (APA) producing mRNAs with variable 3'-end formation. The CFIm complex acts as a key regulator of cleavage and polyadenylation site choice during APA through its binding to 5'-UGUA-3' elements localized in the 3'-untranslated region (UTR) for a huge number of pre-mRNAs.</text>
</comment>
<comment type="subcellular location">
    <subcellularLocation>
        <location evidence="7">Nucleus</location>
    </subcellularLocation>
    <subcellularLocation>
        <location evidence="7">Cytoplasm</location>
    </subcellularLocation>
</comment>
<sequence length="256" mass="29300">MAMTSSQVKQQQNNMAGTGTGWPRRNSQNSSAAVSSGAAIEQKNNYPSAALNRIINLYPLTNYTFGTKEPLFEKDPSVPARFQRMRDEFDRIGMRRSVEGVLLVHEHLVYLLVFKECEMNLILGTTFFKLPGGELNPGEDEVEGLKRLLTETLGRQDGVKQDWLVEDIIVEDIIGNWWRPNFEPPQYPYIPPHITKPKEHKRLFLVQLQEKAFFAVPKNYKLVAAPLFELYDNSQGYGPIISSLPQALCRFQFIYM</sequence>
<accession>A0AAW1M298</accession>
<keyword evidence="6 7" id="KW-0539">Nucleus</keyword>
<reference evidence="10 11" key="1">
    <citation type="journal article" date="2024" name="BMC Genomics">
        <title>De novo assembly and annotation of Popillia japonica's genome with initial clues to its potential as an invasive pest.</title>
        <authorList>
            <person name="Cucini C."/>
            <person name="Boschi S."/>
            <person name="Funari R."/>
            <person name="Cardaioli E."/>
            <person name="Iannotti N."/>
            <person name="Marturano G."/>
            <person name="Paoli F."/>
            <person name="Bruttini M."/>
            <person name="Carapelli A."/>
            <person name="Frati F."/>
            <person name="Nardi F."/>
        </authorList>
    </citation>
    <scope>NUCLEOTIDE SEQUENCE [LARGE SCALE GENOMIC DNA]</scope>
    <source>
        <strain evidence="10">DMR45628</strain>
    </source>
</reference>
<dbReference type="Pfam" id="PF13869">
    <property type="entry name" value="NUDIX_2"/>
    <property type="match status" value="1"/>
</dbReference>
<evidence type="ECO:0000256" key="2">
    <source>
        <dbReference type="ARBA" id="ARBA00016266"/>
    </source>
</evidence>
<keyword evidence="4 7" id="KW-0507">mRNA processing</keyword>
<keyword evidence="10" id="KW-0378">Hydrolase</keyword>
<organism evidence="10 11">
    <name type="scientific">Popillia japonica</name>
    <name type="common">Japanese beetle</name>
    <dbReference type="NCBI Taxonomy" id="7064"/>
    <lineage>
        <taxon>Eukaryota</taxon>
        <taxon>Metazoa</taxon>
        <taxon>Ecdysozoa</taxon>
        <taxon>Arthropoda</taxon>
        <taxon>Hexapoda</taxon>
        <taxon>Insecta</taxon>
        <taxon>Pterygota</taxon>
        <taxon>Neoptera</taxon>
        <taxon>Endopterygota</taxon>
        <taxon>Coleoptera</taxon>
        <taxon>Polyphaga</taxon>
        <taxon>Scarabaeiformia</taxon>
        <taxon>Scarabaeidae</taxon>
        <taxon>Rutelinae</taxon>
        <taxon>Popillia</taxon>
    </lineage>
</organism>
<evidence type="ECO:0000256" key="5">
    <source>
        <dbReference type="ARBA" id="ARBA00022884"/>
    </source>
</evidence>
<dbReference type="AlphaFoldDB" id="A0AAW1M298"/>
<dbReference type="GO" id="GO:0031124">
    <property type="term" value="P:mRNA 3'-end processing"/>
    <property type="evidence" value="ECO:0007669"/>
    <property type="project" value="InterPro"/>
</dbReference>
<comment type="subunit">
    <text evidence="7">Homodimer (via N- and C-terminus); binds RNA as homodimer. Component of the cleavage factor Im (CFIm) complex.</text>
</comment>
<dbReference type="GO" id="GO:0003729">
    <property type="term" value="F:mRNA binding"/>
    <property type="evidence" value="ECO:0007669"/>
    <property type="project" value="UniProtKB-UniRule"/>
</dbReference>
<evidence type="ECO:0000256" key="8">
    <source>
        <dbReference type="SAM" id="MobiDB-lite"/>
    </source>
</evidence>
<dbReference type="Gene3D" id="3.90.79.10">
    <property type="entry name" value="Nucleoside Triphosphate Pyrophosphohydrolase"/>
    <property type="match status" value="1"/>
</dbReference>
<dbReference type="GO" id="GO:0005737">
    <property type="term" value="C:cytoplasm"/>
    <property type="evidence" value="ECO:0007669"/>
    <property type="project" value="UniProtKB-SubCell"/>
</dbReference>
<dbReference type="InterPro" id="IPR016706">
    <property type="entry name" value="Cleav_polyA_spec_factor_su5"/>
</dbReference>
<dbReference type="FunFam" id="3.90.79.10:FF:000008">
    <property type="entry name" value="cleavage and polyadenylation specificity factor subunit 5"/>
    <property type="match status" value="1"/>
</dbReference>
<keyword evidence="3 7" id="KW-0963">Cytoplasm</keyword>
<dbReference type="PROSITE" id="PS51462">
    <property type="entry name" value="NUDIX"/>
    <property type="match status" value="1"/>
</dbReference>
<evidence type="ECO:0000256" key="1">
    <source>
        <dbReference type="ARBA" id="ARBA00009710"/>
    </source>
</evidence>
<dbReference type="Proteomes" id="UP001458880">
    <property type="component" value="Unassembled WGS sequence"/>
</dbReference>
<evidence type="ECO:0000313" key="11">
    <source>
        <dbReference type="Proteomes" id="UP001458880"/>
    </source>
</evidence>
<gene>
    <name evidence="10" type="ORF">QE152_g8742</name>
</gene>
<feature type="compositionally biased region" description="Polar residues" evidence="8">
    <location>
        <begin position="1"/>
        <end position="17"/>
    </location>
</feature>
<feature type="region of interest" description="Disordered" evidence="8">
    <location>
        <begin position="1"/>
        <end position="36"/>
    </location>
</feature>
<evidence type="ECO:0000313" key="10">
    <source>
        <dbReference type="EMBL" id="KAK9739749.1"/>
    </source>
</evidence>
<feature type="compositionally biased region" description="Polar residues" evidence="8">
    <location>
        <begin position="25"/>
        <end position="34"/>
    </location>
</feature>
<keyword evidence="11" id="KW-1185">Reference proteome</keyword>
<dbReference type="InterPro" id="IPR000086">
    <property type="entry name" value="NUDIX_hydrolase_dom"/>
</dbReference>
<name>A0AAW1M298_POPJA</name>
<evidence type="ECO:0000256" key="4">
    <source>
        <dbReference type="ARBA" id="ARBA00022664"/>
    </source>
</evidence>
<dbReference type="PIRSF" id="PIRSF017888">
    <property type="entry name" value="CPSF-25"/>
    <property type="match status" value="1"/>
</dbReference>
<keyword evidence="5 7" id="KW-0694">RNA-binding</keyword>
<dbReference type="EMBL" id="JASPKY010000071">
    <property type="protein sequence ID" value="KAK9739749.1"/>
    <property type="molecule type" value="Genomic_DNA"/>
</dbReference>
<evidence type="ECO:0000256" key="3">
    <source>
        <dbReference type="ARBA" id="ARBA00022490"/>
    </source>
</evidence>
<comment type="caution">
    <text evidence="10">The sequence shown here is derived from an EMBL/GenBank/DDBJ whole genome shotgun (WGS) entry which is preliminary data.</text>
</comment>
<evidence type="ECO:0000256" key="7">
    <source>
        <dbReference type="PIRNR" id="PIRNR017888"/>
    </source>
</evidence>
<evidence type="ECO:0000259" key="9">
    <source>
        <dbReference type="PROSITE" id="PS51462"/>
    </source>
</evidence>
<protein>
    <recommendedName>
        <fullName evidence="2 7">Cleavage and polyadenylation specificity factor subunit 5</fullName>
    </recommendedName>
</protein>
<evidence type="ECO:0000256" key="6">
    <source>
        <dbReference type="ARBA" id="ARBA00023242"/>
    </source>
</evidence>
<dbReference type="GO" id="GO:0005849">
    <property type="term" value="C:mRNA cleavage factor complex"/>
    <property type="evidence" value="ECO:0007669"/>
    <property type="project" value="UniProtKB-UniRule"/>
</dbReference>
<dbReference type="GO" id="GO:0016787">
    <property type="term" value="F:hydrolase activity"/>
    <property type="evidence" value="ECO:0007669"/>
    <property type="project" value="UniProtKB-KW"/>
</dbReference>